<comment type="similarity">
    <text evidence="1 2">Belongs to the anti-sigma-factor antagonist family.</text>
</comment>
<dbReference type="Gene3D" id="3.30.750.24">
    <property type="entry name" value="STAS domain"/>
    <property type="match status" value="1"/>
</dbReference>
<sequence>MTLTTSIRDGFAVVGIEGRLTASGAKRFRETIQRLIAEGTSRVVIDFAEASFVDSSGLGALVGSLKDARLAGGDLRIAAVPDPVRSVLRLTNLDRVLRCHETPDSAFDGQ</sequence>
<organism evidence="4 5">
    <name type="scientific">Brevibacterium celere</name>
    <dbReference type="NCBI Taxonomy" id="225845"/>
    <lineage>
        <taxon>Bacteria</taxon>
        <taxon>Bacillati</taxon>
        <taxon>Actinomycetota</taxon>
        <taxon>Actinomycetes</taxon>
        <taxon>Micrococcales</taxon>
        <taxon>Brevibacteriaceae</taxon>
        <taxon>Brevibacterium</taxon>
    </lineage>
</organism>
<dbReference type="SUPFAM" id="SSF52091">
    <property type="entry name" value="SpoIIaa-like"/>
    <property type="match status" value="1"/>
</dbReference>
<dbReference type="AlphaFoldDB" id="A0A366IMB9"/>
<dbReference type="PANTHER" id="PTHR33495">
    <property type="entry name" value="ANTI-SIGMA FACTOR ANTAGONIST TM_1081-RELATED-RELATED"/>
    <property type="match status" value="1"/>
</dbReference>
<dbReference type="PROSITE" id="PS50801">
    <property type="entry name" value="STAS"/>
    <property type="match status" value="1"/>
</dbReference>
<dbReference type="Proteomes" id="UP000253509">
    <property type="component" value="Unassembled WGS sequence"/>
</dbReference>
<keyword evidence="5" id="KW-1185">Reference proteome</keyword>
<gene>
    <name evidence="4" type="ORF">DFO65_104301</name>
</gene>
<dbReference type="RefSeq" id="WP_113903870.1">
    <property type="nucleotide sequence ID" value="NZ_QNSB01000004.1"/>
</dbReference>
<evidence type="ECO:0000259" key="3">
    <source>
        <dbReference type="PROSITE" id="PS50801"/>
    </source>
</evidence>
<reference evidence="4 5" key="1">
    <citation type="submission" date="2018-06" db="EMBL/GenBank/DDBJ databases">
        <title>Freshwater and sediment microbial communities from various areas in North America, analyzing microbe dynamics in response to fracking.</title>
        <authorList>
            <person name="Lamendella R."/>
        </authorList>
    </citation>
    <scope>NUCLEOTIDE SEQUENCE [LARGE SCALE GENOMIC DNA]</scope>
    <source>
        <strain evidence="4 5">3b_TX</strain>
    </source>
</reference>
<dbReference type="GO" id="GO:0043856">
    <property type="term" value="F:anti-sigma factor antagonist activity"/>
    <property type="evidence" value="ECO:0007669"/>
    <property type="project" value="InterPro"/>
</dbReference>
<evidence type="ECO:0000256" key="2">
    <source>
        <dbReference type="RuleBase" id="RU003749"/>
    </source>
</evidence>
<dbReference type="Pfam" id="PF01740">
    <property type="entry name" value="STAS"/>
    <property type="match status" value="1"/>
</dbReference>
<dbReference type="PANTHER" id="PTHR33495:SF2">
    <property type="entry name" value="ANTI-SIGMA FACTOR ANTAGONIST TM_1081-RELATED"/>
    <property type="match status" value="1"/>
</dbReference>
<feature type="domain" description="STAS" evidence="3">
    <location>
        <begin position="1"/>
        <end position="110"/>
    </location>
</feature>
<protein>
    <recommendedName>
        <fullName evidence="2">Anti-sigma factor antagonist</fullName>
    </recommendedName>
</protein>
<dbReference type="EMBL" id="QNSB01000004">
    <property type="protein sequence ID" value="RBP72343.1"/>
    <property type="molecule type" value="Genomic_DNA"/>
</dbReference>
<accession>A0A366IMB9</accession>
<dbReference type="InterPro" id="IPR036513">
    <property type="entry name" value="STAS_dom_sf"/>
</dbReference>
<evidence type="ECO:0000313" key="4">
    <source>
        <dbReference type="EMBL" id="RBP72343.1"/>
    </source>
</evidence>
<dbReference type="InterPro" id="IPR003658">
    <property type="entry name" value="Anti-sigma_ant"/>
</dbReference>
<dbReference type="CDD" id="cd07043">
    <property type="entry name" value="STAS_anti-anti-sigma_factors"/>
    <property type="match status" value="1"/>
</dbReference>
<dbReference type="NCBIfam" id="TIGR00377">
    <property type="entry name" value="ant_ant_sig"/>
    <property type="match status" value="1"/>
</dbReference>
<evidence type="ECO:0000256" key="1">
    <source>
        <dbReference type="ARBA" id="ARBA00009013"/>
    </source>
</evidence>
<name>A0A366IMB9_9MICO</name>
<proteinExistence type="inferred from homology"/>
<evidence type="ECO:0000313" key="5">
    <source>
        <dbReference type="Proteomes" id="UP000253509"/>
    </source>
</evidence>
<comment type="caution">
    <text evidence="4">The sequence shown here is derived from an EMBL/GenBank/DDBJ whole genome shotgun (WGS) entry which is preliminary data.</text>
</comment>
<dbReference type="InterPro" id="IPR002645">
    <property type="entry name" value="STAS_dom"/>
</dbReference>